<accession>I0EUC0</accession>
<evidence type="ECO:0000256" key="10">
    <source>
        <dbReference type="ARBA" id="ARBA00049406"/>
    </source>
</evidence>
<dbReference type="Pfam" id="PF03315">
    <property type="entry name" value="SDH_beta"/>
    <property type="match status" value="1"/>
</dbReference>
<evidence type="ECO:0000259" key="12">
    <source>
        <dbReference type="Pfam" id="PF03313"/>
    </source>
</evidence>
<evidence type="ECO:0000256" key="5">
    <source>
        <dbReference type="ARBA" id="ARBA00022485"/>
    </source>
</evidence>
<evidence type="ECO:0000256" key="4">
    <source>
        <dbReference type="ARBA" id="ARBA00022432"/>
    </source>
</evidence>
<dbReference type="GO" id="GO:0006094">
    <property type="term" value="P:gluconeogenesis"/>
    <property type="evidence" value="ECO:0007669"/>
    <property type="project" value="UniProtKB-KW"/>
</dbReference>
<keyword evidence="6 11" id="KW-0479">Metal-binding</keyword>
<dbReference type="GO" id="GO:0051539">
    <property type="term" value="F:4 iron, 4 sulfur cluster binding"/>
    <property type="evidence" value="ECO:0007669"/>
    <property type="project" value="UniProtKB-UniRule"/>
</dbReference>
<keyword evidence="7 11" id="KW-0408">Iron</keyword>
<dbReference type="PANTHER" id="PTHR30182">
    <property type="entry name" value="L-SERINE DEHYDRATASE"/>
    <property type="match status" value="1"/>
</dbReference>
<dbReference type="STRING" id="1163745.HCD_07760"/>
<dbReference type="PATRIC" id="fig|1163745.3.peg.1637"/>
<dbReference type="GO" id="GO:0046872">
    <property type="term" value="F:metal ion binding"/>
    <property type="evidence" value="ECO:0007669"/>
    <property type="project" value="UniProtKB-KW"/>
</dbReference>
<evidence type="ECO:0000256" key="11">
    <source>
        <dbReference type="RuleBase" id="RU366059"/>
    </source>
</evidence>
<sequence length="456" mass="49444">MASFSILSIFKIGVGPSSSHTIGPMEAGARFCELLKDVLEQVTRIQITLHGSLSLTGKGHLSDEAVLIGLHGIYANELDTALRSILLQDVLKNKVLKLANKHSVVFDYAKDLVFDNHRLARHENALVLQAFNVKGEILKEETYYSIGGGFVYTETELENLSKENASESIAYDFNSAKELLELCQTHQTSIAEIVRLREKALGNDPDEVMNKIYHAMLECYNNGANSKEVYLPGRLKVTRLAPSIKTRLEKHPKNGNDPLALIDYISLYARAIAEENASGGKVVTAPTNGACAVVPSVLLYAQNHLFENLSQMAINDFLLTCAAIGYLYKKNASLSGAEAGCQAEIGVASSMAAGGLAYLSQATMKQVLMASEIAMEHHLGLTCDPVGGLVQIPCIERNVLGAIKAISASKLALEDDYKPKVSLDEVIATMYATGKDMNEKYKETSLGGLAKTLNCQ</sequence>
<dbReference type="Gene3D" id="3.30.1330.90">
    <property type="entry name" value="D-3-phosphoglycerate dehydrogenase, domain 3"/>
    <property type="match status" value="1"/>
</dbReference>
<proteinExistence type="inferred from homology"/>
<comment type="similarity">
    <text evidence="3 11">Belongs to the iron-sulfur dependent L-serine dehydratase family.</text>
</comment>
<dbReference type="InterPro" id="IPR005130">
    <property type="entry name" value="Ser_deHydtase-like_asu"/>
</dbReference>
<dbReference type="InterPro" id="IPR051318">
    <property type="entry name" value="Fe-S_L-Ser"/>
</dbReference>
<dbReference type="OrthoDB" id="9805537at2"/>
<comment type="cofactor">
    <cofactor evidence="1 11">
        <name>[4Fe-4S] cluster</name>
        <dbReference type="ChEBI" id="CHEBI:49883"/>
    </cofactor>
</comment>
<dbReference type="Pfam" id="PF03313">
    <property type="entry name" value="SDH_alpha"/>
    <property type="match status" value="1"/>
</dbReference>
<keyword evidence="4 11" id="KW-0312">Gluconeogenesis</keyword>
<gene>
    <name evidence="14" type="ordered locus">HCD_07760</name>
</gene>
<dbReference type="EMBL" id="CP003481">
    <property type="protein sequence ID" value="AFI06539.1"/>
    <property type="molecule type" value="Genomic_DNA"/>
</dbReference>
<protein>
    <recommendedName>
        <fullName evidence="11">L-serine dehydratase</fullName>
        <ecNumber evidence="11">4.3.1.17</ecNumber>
    </recommendedName>
</protein>
<comment type="catalytic activity">
    <reaction evidence="10 11">
        <text>L-serine = pyruvate + NH4(+)</text>
        <dbReference type="Rhea" id="RHEA:19169"/>
        <dbReference type="ChEBI" id="CHEBI:15361"/>
        <dbReference type="ChEBI" id="CHEBI:28938"/>
        <dbReference type="ChEBI" id="CHEBI:33384"/>
        <dbReference type="EC" id="4.3.1.17"/>
    </reaction>
</comment>
<dbReference type="NCBIfam" id="TIGR00720">
    <property type="entry name" value="sda_mono"/>
    <property type="match status" value="1"/>
</dbReference>
<dbReference type="InterPro" id="IPR005131">
    <property type="entry name" value="Ser_deHydtase_bsu"/>
</dbReference>
<feature type="domain" description="Serine dehydratase beta chain" evidence="13">
    <location>
        <begin position="5"/>
        <end position="155"/>
    </location>
</feature>
<evidence type="ECO:0000256" key="1">
    <source>
        <dbReference type="ARBA" id="ARBA00001966"/>
    </source>
</evidence>
<dbReference type="PANTHER" id="PTHR30182:SF1">
    <property type="entry name" value="L-SERINE DEHYDRATASE 1"/>
    <property type="match status" value="1"/>
</dbReference>
<dbReference type="EC" id="4.3.1.17" evidence="11"/>
<dbReference type="Proteomes" id="UP000005013">
    <property type="component" value="Chromosome"/>
</dbReference>
<dbReference type="InterPro" id="IPR004644">
    <property type="entry name" value="Fe-S_L-Ser_mono"/>
</dbReference>
<keyword evidence="5 11" id="KW-0004">4Fe-4S</keyword>
<reference evidence="14 15" key="1">
    <citation type="journal article" date="2013" name="PLoS ONE">
        <title>Sequence Divergence and Conservation in Genomes ofHelicobacter cetorum Strains from a Dolphin and a Whale.</title>
        <authorList>
            <person name="Kersulyte D."/>
            <person name="Rossi M."/>
            <person name="Berg D.E."/>
        </authorList>
    </citation>
    <scope>NUCLEOTIDE SEQUENCE [LARGE SCALE GENOMIC DNA]</scope>
    <source>
        <strain evidence="14 15">MIT 99-5656</strain>
    </source>
</reference>
<evidence type="ECO:0000313" key="15">
    <source>
        <dbReference type="Proteomes" id="UP000005013"/>
    </source>
</evidence>
<dbReference type="InterPro" id="IPR029009">
    <property type="entry name" value="ASB_dom_sf"/>
</dbReference>
<evidence type="ECO:0000256" key="3">
    <source>
        <dbReference type="ARBA" id="ARBA00008636"/>
    </source>
</evidence>
<dbReference type="RefSeq" id="WP_014660018.1">
    <property type="nucleotide sequence ID" value="NC_017735.1"/>
</dbReference>
<dbReference type="eggNOG" id="COG1760">
    <property type="taxonomic scope" value="Bacteria"/>
</dbReference>
<evidence type="ECO:0000256" key="8">
    <source>
        <dbReference type="ARBA" id="ARBA00023014"/>
    </source>
</evidence>
<comment type="pathway">
    <text evidence="2">Carbohydrate biosynthesis; gluconeogenesis.</text>
</comment>
<dbReference type="FunFam" id="3.30.1330.90:FF:000001">
    <property type="entry name" value="L-serine ammonia-lyase 1"/>
    <property type="match status" value="1"/>
</dbReference>
<evidence type="ECO:0000256" key="7">
    <source>
        <dbReference type="ARBA" id="ARBA00023004"/>
    </source>
</evidence>
<dbReference type="KEGG" id="hcm:HCD_07760"/>
<evidence type="ECO:0000259" key="13">
    <source>
        <dbReference type="Pfam" id="PF03315"/>
    </source>
</evidence>
<keyword evidence="15" id="KW-1185">Reference proteome</keyword>
<evidence type="ECO:0000256" key="9">
    <source>
        <dbReference type="ARBA" id="ARBA00023239"/>
    </source>
</evidence>
<evidence type="ECO:0000256" key="6">
    <source>
        <dbReference type="ARBA" id="ARBA00022723"/>
    </source>
</evidence>
<feature type="domain" description="Serine dehydratase-like alpha subunit" evidence="12">
    <location>
        <begin position="186"/>
        <end position="450"/>
    </location>
</feature>
<organism evidence="14 15">
    <name type="scientific">Helicobacter cetorum (strain ATCC BAA-540 / CCUG 52418 / MIT 99-5656)</name>
    <dbReference type="NCBI Taxonomy" id="1163745"/>
    <lineage>
        <taxon>Bacteria</taxon>
        <taxon>Pseudomonadati</taxon>
        <taxon>Campylobacterota</taxon>
        <taxon>Epsilonproteobacteria</taxon>
        <taxon>Campylobacterales</taxon>
        <taxon>Helicobacteraceae</taxon>
        <taxon>Helicobacter</taxon>
    </lineage>
</organism>
<dbReference type="AlphaFoldDB" id="I0EUC0"/>
<dbReference type="HOGENOM" id="CLU_022305_0_1_7"/>
<keyword evidence="8 11" id="KW-0411">Iron-sulfur</keyword>
<name>I0EUC0_HELCM</name>
<evidence type="ECO:0000313" key="14">
    <source>
        <dbReference type="EMBL" id="AFI06539.1"/>
    </source>
</evidence>
<evidence type="ECO:0000256" key="2">
    <source>
        <dbReference type="ARBA" id="ARBA00004742"/>
    </source>
</evidence>
<dbReference type="SUPFAM" id="SSF143548">
    <property type="entry name" value="Serine metabolism enzymes domain"/>
    <property type="match status" value="1"/>
</dbReference>
<dbReference type="GO" id="GO:0003941">
    <property type="term" value="F:L-serine ammonia-lyase activity"/>
    <property type="evidence" value="ECO:0007669"/>
    <property type="project" value="UniProtKB-UniRule"/>
</dbReference>
<keyword evidence="9 11" id="KW-0456">Lyase</keyword>